<keyword evidence="4" id="KW-1185">Reference proteome</keyword>
<dbReference type="GO" id="GO:0016758">
    <property type="term" value="F:hexosyltransferase activity"/>
    <property type="evidence" value="ECO:0007669"/>
    <property type="project" value="UniProtKB-ARBA"/>
</dbReference>
<feature type="domain" description="Spore protein YkvP/CgeB glycosyl transferase-like" evidence="2">
    <location>
        <begin position="282"/>
        <end position="387"/>
    </location>
</feature>
<dbReference type="PANTHER" id="PTHR22916:SF3">
    <property type="entry name" value="UDP-GLCNAC:BETAGAL BETA-1,3-N-ACETYLGLUCOSAMINYLTRANSFERASE-LIKE PROTEIN 1"/>
    <property type="match status" value="1"/>
</dbReference>
<name>A0A2K9MI69_9RHOB</name>
<dbReference type="InterPro" id="IPR029044">
    <property type="entry name" value="Nucleotide-diphossugar_trans"/>
</dbReference>
<dbReference type="Gene3D" id="3.40.50.2000">
    <property type="entry name" value="Glycogen Phosphorylase B"/>
    <property type="match status" value="1"/>
</dbReference>
<dbReference type="InterPro" id="IPR001173">
    <property type="entry name" value="Glyco_trans_2-like"/>
</dbReference>
<dbReference type="PANTHER" id="PTHR22916">
    <property type="entry name" value="GLYCOSYLTRANSFERASE"/>
    <property type="match status" value="1"/>
</dbReference>
<sequence>MIEPALRASLLSEAALTLQDAGRERSVLALLEQIGPGRHDLPTLRKLQKLRRAPGTAQHSPEWNGRRISAGDRLRCLTLLDPISAANWSSEFQGVPLDRTGWPAQIRAEDHDFILMESTWQGNDGAWIYAMTSPGLKHANARALLEMLEELRESSNKPIVMINKEDPLHFDKFMPIMKFADHIFTTDEDMIDGYRQNTDALSVTAMPFAANMALTNPVNRVREQTEDLCFAGSYYSEGHDERKRQMGYMLEPIVEFKGAIFDRMSVHDNPRYHFPERFRPFVRPAVDFRQMTQLYRRFKVFLNVNTIVTSPTMMSRRVYELLASGTPVVSSPSRAIEAHFDGIVPTASTARQACDAVDRLLNDDRHWWKTSQKGIREVALKHQYANRGNLVRKVVFDQDSAETQPLATIVLSTKRSQFFERIVKNISQQTYPRIEVIFAFHDSWPQERIAELENRLKQVSNIQRVRVLRFPGTVSLGTKLNAAIAEAKGEFIDKFDDDDWYFPNYLQDMILTFDFSGADLAGKWSFPVWLEGSDRLVLRNPGNEHRLGSPYVAGATFVARKSWLQKIPFADRSQGEDTDVLKRTLAAGGKIYSADHFNFIQYRAADVRHHTWRAESDLFERTGRAVGRRDDFQDWVV</sequence>
<dbReference type="AlphaFoldDB" id="A0A2K9MI69"/>
<dbReference type="Proteomes" id="UP000234882">
    <property type="component" value="Chromosome"/>
</dbReference>
<dbReference type="InterPro" id="IPR055259">
    <property type="entry name" value="YkvP/CgeB_Glyco_trans-like"/>
</dbReference>
<feature type="domain" description="Glycosyltransferase 2-like" evidence="1">
    <location>
        <begin position="413"/>
        <end position="521"/>
    </location>
</feature>
<evidence type="ECO:0008006" key="5">
    <source>
        <dbReference type="Google" id="ProtNLM"/>
    </source>
</evidence>
<evidence type="ECO:0000313" key="3">
    <source>
        <dbReference type="EMBL" id="AUM75329.1"/>
    </source>
</evidence>
<accession>A0A2K9MI69</accession>
<dbReference type="EMBL" id="CP025583">
    <property type="protein sequence ID" value="AUM75329.1"/>
    <property type="molecule type" value="Genomic_DNA"/>
</dbReference>
<dbReference type="Pfam" id="PF00535">
    <property type="entry name" value="Glycos_transf_2"/>
    <property type="match status" value="1"/>
</dbReference>
<dbReference type="KEGG" id="paru:CYR75_14420"/>
<evidence type="ECO:0000259" key="1">
    <source>
        <dbReference type="Pfam" id="PF00535"/>
    </source>
</evidence>
<evidence type="ECO:0000259" key="2">
    <source>
        <dbReference type="Pfam" id="PF13524"/>
    </source>
</evidence>
<protein>
    <recommendedName>
        <fullName evidence="5">Glycosyltransferase 2-like domain-containing protein</fullName>
    </recommendedName>
</protein>
<proteinExistence type="predicted"/>
<dbReference type="Pfam" id="PF13524">
    <property type="entry name" value="Glyco_trans_1_2"/>
    <property type="match status" value="1"/>
</dbReference>
<organism evidence="3 4">
    <name type="scientific">Paracoccus jeotgali</name>
    <dbReference type="NCBI Taxonomy" id="2065379"/>
    <lineage>
        <taxon>Bacteria</taxon>
        <taxon>Pseudomonadati</taxon>
        <taxon>Pseudomonadota</taxon>
        <taxon>Alphaproteobacteria</taxon>
        <taxon>Rhodobacterales</taxon>
        <taxon>Paracoccaceae</taxon>
        <taxon>Paracoccus</taxon>
    </lineage>
</organism>
<reference evidence="4" key="1">
    <citation type="submission" date="2017-12" db="EMBL/GenBank/DDBJ databases">
        <title>Genomic analysis of Paracoccus sp. CBA4604.</title>
        <authorList>
            <person name="Roh S.W."/>
            <person name="Kim J.Y."/>
            <person name="Kim J.S."/>
        </authorList>
    </citation>
    <scope>NUCLEOTIDE SEQUENCE [LARGE SCALE GENOMIC DNA]</scope>
    <source>
        <strain evidence="4">CBA4604</strain>
    </source>
</reference>
<gene>
    <name evidence="3" type="ORF">CYR75_14420</name>
</gene>
<dbReference type="SUPFAM" id="SSF53448">
    <property type="entry name" value="Nucleotide-diphospho-sugar transferases"/>
    <property type="match status" value="1"/>
</dbReference>
<evidence type="ECO:0000313" key="4">
    <source>
        <dbReference type="Proteomes" id="UP000234882"/>
    </source>
</evidence>
<dbReference type="Gene3D" id="3.90.550.10">
    <property type="entry name" value="Spore Coat Polysaccharide Biosynthesis Protein SpsA, Chain A"/>
    <property type="match status" value="1"/>
</dbReference>
<dbReference type="CDD" id="cd00761">
    <property type="entry name" value="Glyco_tranf_GTA_type"/>
    <property type="match status" value="1"/>
</dbReference>